<comment type="caution">
    <text evidence="3">The sequence shown here is derived from an EMBL/GenBank/DDBJ whole genome shotgun (WGS) entry which is preliminary data.</text>
</comment>
<sequence>MTRKVKLAVLGAGLIGKRHIEHVRAAPDAELMAVVDPSPTGKALAEDIGVGWAPSFSALIEIGRPDAIIIATPNQVHVANGLESVAAGIPTLVEKPIADDIDSAKNLVEAAESAGVPLLVGHHRRHNPLIQKAKETIESGRLGRILAVHGTCWFYKPDDNFDIAWRREKGAGPVFLNLIHDVDSLRYLCGEVVSVQAIESNAARGNAVEDSAAILLRFRSGALGTITVSDAIVAPWSWELTTGENPACPQTGEACYQIGGAHASMTIPYLDVWYNNQKRGWHEPIHQERIRVDQADPLALQIRHFCWVIRGEEAPRVSGREGLNTLKVIAAVKQAAETGQLIRLG</sequence>
<dbReference type="Proteomes" id="UP000321085">
    <property type="component" value="Unassembled WGS sequence"/>
</dbReference>
<dbReference type="InterPro" id="IPR000683">
    <property type="entry name" value="Gfo/Idh/MocA-like_OxRdtase_N"/>
</dbReference>
<evidence type="ECO:0000313" key="3">
    <source>
        <dbReference type="EMBL" id="GEO16169.1"/>
    </source>
</evidence>
<dbReference type="PANTHER" id="PTHR43377">
    <property type="entry name" value="BILIVERDIN REDUCTASE A"/>
    <property type="match status" value="1"/>
</dbReference>
<name>A0A512BW27_9HYPH</name>
<dbReference type="Gene3D" id="3.30.360.10">
    <property type="entry name" value="Dihydrodipicolinate Reductase, domain 2"/>
    <property type="match status" value="1"/>
</dbReference>
<dbReference type="AlphaFoldDB" id="A0A512BW27"/>
<dbReference type="Gene3D" id="3.40.50.720">
    <property type="entry name" value="NAD(P)-binding Rossmann-like Domain"/>
    <property type="match status" value="1"/>
</dbReference>
<evidence type="ECO:0000259" key="1">
    <source>
        <dbReference type="Pfam" id="PF01408"/>
    </source>
</evidence>
<accession>A0A512BW27</accession>
<gene>
    <name evidence="3" type="ORF">MAE02_38650</name>
</gene>
<dbReference type="Pfam" id="PF01408">
    <property type="entry name" value="GFO_IDH_MocA"/>
    <property type="match status" value="1"/>
</dbReference>
<dbReference type="InterPro" id="IPR055170">
    <property type="entry name" value="GFO_IDH_MocA-like_dom"/>
</dbReference>
<feature type="domain" description="GFO/IDH/MocA-like oxidoreductase" evidence="2">
    <location>
        <begin position="130"/>
        <end position="234"/>
    </location>
</feature>
<dbReference type="SUPFAM" id="SSF55347">
    <property type="entry name" value="Glyceraldehyde-3-phosphate dehydrogenase-like, C-terminal domain"/>
    <property type="match status" value="1"/>
</dbReference>
<protein>
    <submittedName>
        <fullName evidence="3">Oxidoreductase</fullName>
    </submittedName>
</protein>
<dbReference type="Pfam" id="PF22725">
    <property type="entry name" value="GFO_IDH_MocA_C3"/>
    <property type="match status" value="1"/>
</dbReference>
<organism evidence="3 4">
    <name type="scientific">Microvirga aerophila</name>
    <dbReference type="NCBI Taxonomy" id="670291"/>
    <lineage>
        <taxon>Bacteria</taxon>
        <taxon>Pseudomonadati</taxon>
        <taxon>Pseudomonadota</taxon>
        <taxon>Alphaproteobacteria</taxon>
        <taxon>Hyphomicrobiales</taxon>
        <taxon>Methylobacteriaceae</taxon>
        <taxon>Microvirga</taxon>
    </lineage>
</organism>
<dbReference type="RefSeq" id="WP_147021901.1">
    <property type="nucleotide sequence ID" value="NZ_BJYU01000056.1"/>
</dbReference>
<dbReference type="EMBL" id="BJYU01000056">
    <property type="protein sequence ID" value="GEO16169.1"/>
    <property type="molecule type" value="Genomic_DNA"/>
</dbReference>
<keyword evidence="4" id="KW-1185">Reference proteome</keyword>
<dbReference type="GO" id="GO:0000166">
    <property type="term" value="F:nucleotide binding"/>
    <property type="evidence" value="ECO:0007669"/>
    <property type="project" value="InterPro"/>
</dbReference>
<evidence type="ECO:0000313" key="4">
    <source>
        <dbReference type="Proteomes" id="UP000321085"/>
    </source>
</evidence>
<dbReference type="InterPro" id="IPR036291">
    <property type="entry name" value="NAD(P)-bd_dom_sf"/>
</dbReference>
<dbReference type="PANTHER" id="PTHR43377:SF8">
    <property type="entry name" value="BLR3664 PROTEIN"/>
    <property type="match status" value="1"/>
</dbReference>
<proteinExistence type="predicted"/>
<feature type="domain" description="Gfo/Idh/MocA-like oxidoreductase N-terminal" evidence="1">
    <location>
        <begin position="6"/>
        <end position="122"/>
    </location>
</feature>
<reference evidence="3 4" key="1">
    <citation type="submission" date="2019-07" db="EMBL/GenBank/DDBJ databases">
        <title>Whole genome shotgun sequence of Microvirga aerophila NBRC 106136.</title>
        <authorList>
            <person name="Hosoyama A."/>
            <person name="Uohara A."/>
            <person name="Ohji S."/>
            <person name="Ichikawa N."/>
        </authorList>
    </citation>
    <scope>NUCLEOTIDE SEQUENCE [LARGE SCALE GENOMIC DNA]</scope>
    <source>
        <strain evidence="3 4">NBRC 106136</strain>
    </source>
</reference>
<evidence type="ECO:0000259" key="2">
    <source>
        <dbReference type="Pfam" id="PF22725"/>
    </source>
</evidence>
<dbReference type="InterPro" id="IPR051450">
    <property type="entry name" value="Gfo/Idh/MocA_Oxidoreductases"/>
</dbReference>
<dbReference type="SUPFAM" id="SSF51735">
    <property type="entry name" value="NAD(P)-binding Rossmann-fold domains"/>
    <property type="match status" value="1"/>
</dbReference>